<comment type="caution">
    <text evidence="1">The sequence shown here is derived from an EMBL/GenBank/DDBJ whole genome shotgun (WGS) entry which is preliminary data.</text>
</comment>
<sequence length="780" mass="85006">MPTSIYSSFCSFIPLTHFSVAFSKLGLVKASSFVSHVAGKNLQLPKVKTSVKSSGPLMLDIFDNCEKESFLGMPVIQEDKPRLEDLSHEKIDTSTFLAGLMPKKEIGADKFLEAYPHCDGRGIVIAILDSGVDPAAAGLQLTSDGSPKILDILDCTGSGDIDTSGVVKEDEDGYIVGASGARLQINKAWKNPSKEWRVGCKFVYELFTESLTSRVKKERKRKWDEQQREALTNALRQLALFDMKHRQTSDSILKKQREELQNRVDILQKLNEIYEDKGPIIDAVVWHDGNFWRVALDTQDMEGSSGLGKLADFTPLTNYRNEHKHGTFTRLDACSFVANIYDNGNVLSIVTDSSPHGTHVAGITAAYHPELLQEPLLNGIAPGAQLVSCKIGDSRLSSMETGTGLTRALIAVIENSCNLINMSYGEPTSVPDYGRFIELADEVVNKHGVIFVSSAGNNGPALSTVGAPGGTSSSIIGIGAYVSPEMAANAHSMVEPPTQGLQYTWSSRGPTADGDLGVYLSASGGAVAPVPKWTLQRRMLMNGTSMASPCACGGVALVLSALKAKGWPIDPHVVRKALENTAAPVSSNPEEALTTGRGLLQLTKAFEYLGRCKDRPLVSYSVQLNRTSNTGFNARGVYLRELHDCQQASEWTVQVKPKFHEDADKLDILVPFEEHVQLETIGATWVKCPKYLLLTYNGRTFNIMVDPTELKPGVHFTEVVGLDCDAPWRGPLFRVPITVTNHWRFLSGPPSCFLLEPVITPGHIERRFIAVPEGSNMGGS</sequence>
<name>A0ACC2BYK3_DIPCM</name>
<evidence type="ECO:0000313" key="1">
    <source>
        <dbReference type="EMBL" id="KAJ7534843.1"/>
    </source>
</evidence>
<proteinExistence type="predicted"/>
<reference evidence="2" key="1">
    <citation type="journal article" date="2024" name="Proc. Natl. Acad. Sci. U.S.A.">
        <title>Extraordinary preservation of gene collinearity over three hundred million years revealed in homosporous lycophytes.</title>
        <authorList>
            <person name="Li C."/>
            <person name="Wickell D."/>
            <person name="Kuo L.Y."/>
            <person name="Chen X."/>
            <person name="Nie B."/>
            <person name="Liao X."/>
            <person name="Peng D."/>
            <person name="Ji J."/>
            <person name="Jenkins J."/>
            <person name="Williams M."/>
            <person name="Shu S."/>
            <person name="Plott C."/>
            <person name="Barry K."/>
            <person name="Rajasekar S."/>
            <person name="Grimwood J."/>
            <person name="Han X."/>
            <person name="Sun S."/>
            <person name="Hou Z."/>
            <person name="He W."/>
            <person name="Dai G."/>
            <person name="Sun C."/>
            <person name="Schmutz J."/>
            <person name="Leebens-Mack J.H."/>
            <person name="Li F.W."/>
            <person name="Wang L."/>
        </authorList>
    </citation>
    <scope>NUCLEOTIDE SEQUENCE [LARGE SCALE GENOMIC DNA]</scope>
    <source>
        <strain evidence="2">cv. PW_Plant_1</strain>
    </source>
</reference>
<dbReference type="EMBL" id="CM055103">
    <property type="protein sequence ID" value="KAJ7534843.1"/>
    <property type="molecule type" value="Genomic_DNA"/>
</dbReference>
<dbReference type="Proteomes" id="UP001162992">
    <property type="component" value="Chromosome 12"/>
</dbReference>
<keyword evidence="2" id="KW-1185">Reference proteome</keyword>
<gene>
    <name evidence="1" type="ORF">O6H91_12G006500</name>
</gene>
<protein>
    <submittedName>
        <fullName evidence="1">Uncharacterized protein</fullName>
    </submittedName>
</protein>
<evidence type="ECO:0000313" key="2">
    <source>
        <dbReference type="Proteomes" id="UP001162992"/>
    </source>
</evidence>
<accession>A0ACC2BYK3</accession>
<organism evidence="1 2">
    <name type="scientific">Diphasiastrum complanatum</name>
    <name type="common">Issler's clubmoss</name>
    <name type="synonym">Lycopodium complanatum</name>
    <dbReference type="NCBI Taxonomy" id="34168"/>
    <lineage>
        <taxon>Eukaryota</taxon>
        <taxon>Viridiplantae</taxon>
        <taxon>Streptophyta</taxon>
        <taxon>Embryophyta</taxon>
        <taxon>Tracheophyta</taxon>
        <taxon>Lycopodiopsida</taxon>
        <taxon>Lycopodiales</taxon>
        <taxon>Lycopodiaceae</taxon>
        <taxon>Lycopodioideae</taxon>
        <taxon>Diphasiastrum</taxon>
    </lineage>
</organism>